<evidence type="ECO:0000256" key="4">
    <source>
        <dbReference type="ARBA" id="ARBA00023242"/>
    </source>
</evidence>
<comment type="function">
    <text evidence="5">Involved in ribosomal large subunit assembly.</text>
</comment>
<dbReference type="EMBL" id="CP144696">
    <property type="protein sequence ID" value="WVZ10080.1"/>
    <property type="molecule type" value="Genomic_DNA"/>
</dbReference>
<protein>
    <recommendedName>
        <fullName evidence="5">Ribosome biogenesis regulatory protein</fullName>
    </recommendedName>
</protein>
<keyword evidence="6" id="KW-1133">Transmembrane helix</keyword>
<sequence length="122" mass="13727">MWTLDTSWLLTPIKPSPLNHLFPGTIFLLLLLLLLLQGFFVISEFDSALLTLIEHREDLVKQCLLKGTHLVQAIADALFTLPSTEDVDGPLVNLPPPLTKLPREKHVIPHSYSSFKSKGYKI</sequence>
<evidence type="ECO:0000313" key="7">
    <source>
        <dbReference type="EMBL" id="WVZ10080.1"/>
    </source>
</evidence>
<dbReference type="Proteomes" id="UP001374535">
    <property type="component" value="Chromosome 5"/>
</dbReference>
<keyword evidence="6" id="KW-0472">Membrane</keyword>
<dbReference type="Pfam" id="PF04939">
    <property type="entry name" value="RRS1"/>
    <property type="match status" value="1"/>
</dbReference>
<evidence type="ECO:0000256" key="1">
    <source>
        <dbReference type="ARBA" id="ARBA00004123"/>
    </source>
</evidence>
<dbReference type="GO" id="GO:0042254">
    <property type="term" value="P:ribosome biogenesis"/>
    <property type="evidence" value="ECO:0007669"/>
    <property type="project" value="UniProtKB-KW"/>
</dbReference>
<keyword evidence="8" id="KW-1185">Reference proteome</keyword>
<comment type="similarity">
    <text evidence="2 5">Belongs to the RRS1 family.</text>
</comment>
<dbReference type="AlphaFoldDB" id="A0AAQ3NGY7"/>
<keyword evidence="6" id="KW-0812">Transmembrane</keyword>
<name>A0AAQ3NGY7_VIGMU</name>
<evidence type="ECO:0000256" key="3">
    <source>
        <dbReference type="ARBA" id="ARBA00022517"/>
    </source>
</evidence>
<dbReference type="InterPro" id="IPR007023">
    <property type="entry name" value="Ribosom_reg"/>
</dbReference>
<evidence type="ECO:0000313" key="8">
    <source>
        <dbReference type="Proteomes" id="UP001374535"/>
    </source>
</evidence>
<evidence type="ECO:0000256" key="6">
    <source>
        <dbReference type="SAM" id="Phobius"/>
    </source>
</evidence>
<keyword evidence="3 5" id="KW-0690">Ribosome biogenesis</keyword>
<comment type="subcellular location">
    <subcellularLocation>
        <location evidence="1 5">Nucleus</location>
    </subcellularLocation>
</comment>
<feature type="transmembrane region" description="Helical" evidence="6">
    <location>
        <begin position="20"/>
        <end position="42"/>
    </location>
</feature>
<evidence type="ECO:0000256" key="2">
    <source>
        <dbReference type="ARBA" id="ARBA00010077"/>
    </source>
</evidence>
<reference evidence="7 8" key="1">
    <citation type="journal article" date="2023" name="Life. Sci Alliance">
        <title>Evolutionary insights into 3D genome organization and epigenetic landscape of Vigna mungo.</title>
        <authorList>
            <person name="Junaid A."/>
            <person name="Singh B."/>
            <person name="Bhatia S."/>
        </authorList>
    </citation>
    <scope>NUCLEOTIDE SEQUENCE [LARGE SCALE GENOMIC DNA]</scope>
    <source>
        <strain evidence="7">Urdbean</strain>
    </source>
</reference>
<evidence type="ECO:0000256" key="5">
    <source>
        <dbReference type="RuleBase" id="RU364132"/>
    </source>
</evidence>
<dbReference type="GO" id="GO:0005634">
    <property type="term" value="C:nucleus"/>
    <property type="evidence" value="ECO:0007669"/>
    <property type="project" value="UniProtKB-SubCell"/>
</dbReference>
<accession>A0AAQ3NGY7</accession>
<gene>
    <name evidence="7" type="ORF">V8G54_014610</name>
</gene>
<organism evidence="7 8">
    <name type="scientific">Vigna mungo</name>
    <name type="common">Black gram</name>
    <name type="synonym">Phaseolus mungo</name>
    <dbReference type="NCBI Taxonomy" id="3915"/>
    <lineage>
        <taxon>Eukaryota</taxon>
        <taxon>Viridiplantae</taxon>
        <taxon>Streptophyta</taxon>
        <taxon>Embryophyta</taxon>
        <taxon>Tracheophyta</taxon>
        <taxon>Spermatophyta</taxon>
        <taxon>Magnoliopsida</taxon>
        <taxon>eudicotyledons</taxon>
        <taxon>Gunneridae</taxon>
        <taxon>Pentapetalae</taxon>
        <taxon>rosids</taxon>
        <taxon>fabids</taxon>
        <taxon>Fabales</taxon>
        <taxon>Fabaceae</taxon>
        <taxon>Papilionoideae</taxon>
        <taxon>50 kb inversion clade</taxon>
        <taxon>NPAAA clade</taxon>
        <taxon>indigoferoid/millettioid clade</taxon>
        <taxon>Phaseoleae</taxon>
        <taxon>Vigna</taxon>
    </lineage>
</organism>
<proteinExistence type="inferred from homology"/>
<keyword evidence="4 5" id="KW-0539">Nucleus</keyword>